<sequence>MVLNGGPGVEGPGEHGEKSRICSNRPQHPSDFPHNSHGKEESTVACPPPFLPPTPFLPPLNSAGPREGKVKKGT</sequence>
<proteinExistence type="predicted"/>
<comment type="caution">
    <text evidence="2">The sequence shown here is derived from an EMBL/GenBank/DDBJ whole genome shotgun (WGS) entry which is preliminary data.</text>
</comment>
<reference evidence="2 3" key="1">
    <citation type="submission" date="2019-05" db="EMBL/GenBank/DDBJ databases">
        <title>Another draft genome of Portunus trituberculatus and its Hox gene families provides insights of decapod evolution.</title>
        <authorList>
            <person name="Jeong J.-H."/>
            <person name="Song I."/>
            <person name="Kim S."/>
            <person name="Choi T."/>
            <person name="Kim D."/>
            <person name="Ryu S."/>
            <person name="Kim W."/>
        </authorList>
    </citation>
    <scope>NUCLEOTIDE SEQUENCE [LARGE SCALE GENOMIC DNA]</scope>
    <source>
        <tissue evidence="2">Muscle</tissue>
    </source>
</reference>
<evidence type="ECO:0000256" key="1">
    <source>
        <dbReference type="SAM" id="MobiDB-lite"/>
    </source>
</evidence>
<evidence type="ECO:0000313" key="3">
    <source>
        <dbReference type="Proteomes" id="UP000324222"/>
    </source>
</evidence>
<name>A0A5B7CKW2_PORTR</name>
<gene>
    <name evidence="2" type="ORF">E2C01_002869</name>
</gene>
<dbReference type="AlphaFoldDB" id="A0A5B7CKW2"/>
<dbReference type="EMBL" id="VSRR010000107">
    <property type="protein sequence ID" value="MPC10237.1"/>
    <property type="molecule type" value="Genomic_DNA"/>
</dbReference>
<accession>A0A5B7CKW2</accession>
<feature type="compositionally biased region" description="Pro residues" evidence="1">
    <location>
        <begin position="46"/>
        <end position="58"/>
    </location>
</feature>
<protein>
    <submittedName>
        <fullName evidence="2">Uncharacterized protein</fullName>
    </submittedName>
</protein>
<feature type="region of interest" description="Disordered" evidence="1">
    <location>
        <begin position="1"/>
        <end position="74"/>
    </location>
</feature>
<keyword evidence="3" id="KW-1185">Reference proteome</keyword>
<dbReference type="Proteomes" id="UP000324222">
    <property type="component" value="Unassembled WGS sequence"/>
</dbReference>
<feature type="compositionally biased region" description="Gly residues" evidence="1">
    <location>
        <begin position="1"/>
        <end position="11"/>
    </location>
</feature>
<organism evidence="2 3">
    <name type="scientific">Portunus trituberculatus</name>
    <name type="common">Swimming crab</name>
    <name type="synonym">Neptunus trituberculatus</name>
    <dbReference type="NCBI Taxonomy" id="210409"/>
    <lineage>
        <taxon>Eukaryota</taxon>
        <taxon>Metazoa</taxon>
        <taxon>Ecdysozoa</taxon>
        <taxon>Arthropoda</taxon>
        <taxon>Crustacea</taxon>
        <taxon>Multicrustacea</taxon>
        <taxon>Malacostraca</taxon>
        <taxon>Eumalacostraca</taxon>
        <taxon>Eucarida</taxon>
        <taxon>Decapoda</taxon>
        <taxon>Pleocyemata</taxon>
        <taxon>Brachyura</taxon>
        <taxon>Eubrachyura</taxon>
        <taxon>Portunoidea</taxon>
        <taxon>Portunidae</taxon>
        <taxon>Portuninae</taxon>
        <taxon>Portunus</taxon>
    </lineage>
</organism>
<evidence type="ECO:0000313" key="2">
    <source>
        <dbReference type="EMBL" id="MPC10237.1"/>
    </source>
</evidence>